<keyword evidence="2" id="KW-1133">Transmembrane helix</keyword>
<keyword evidence="4" id="KW-1185">Reference proteome</keyword>
<evidence type="ECO:0000256" key="2">
    <source>
        <dbReference type="SAM" id="Phobius"/>
    </source>
</evidence>
<gene>
    <name evidence="3" type="ORF">OCU04_002052</name>
</gene>
<dbReference type="Proteomes" id="UP001152300">
    <property type="component" value="Unassembled WGS sequence"/>
</dbReference>
<proteinExistence type="predicted"/>
<keyword evidence="2" id="KW-0812">Transmembrane</keyword>
<name>A0A9X0AZD5_9HELO</name>
<sequence length="61" mass="6914">MYKAEKSQDDEEAPPANNEKTIEKSPEESERIHQFIALFAQAQCVVFAGIICWSLGRVFVL</sequence>
<dbReference type="EMBL" id="JAPEIS010000001">
    <property type="protein sequence ID" value="KAJ8071736.1"/>
    <property type="molecule type" value="Genomic_DNA"/>
</dbReference>
<keyword evidence="2" id="KW-0472">Membrane</keyword>
<dbReference type="AlphaFoldDB" id="A0A9X0AZD5"/>
<feature type="region of interest" description="Disordered" evidence="1">
    <location>
        <begin position="1"/>
        <end position="26"/>
    </location>
</feature>
<protein>
    <submittedName>
        <fullName evidence="3">Uncharacterized protein</fullName>
    </submittedName>
</protein>
<evidence type="ECO:0000313" key="3">
    <source>
        <dbReference type="EMBL" id="KAJ8071736.1"/>
    </source>
</evidence>
<evidence type="ECO:0000256" key="1">
    <source>
        <dbReference type="SAM" id="MobiDB-lite"/>
    </source>
</evidence>
<reference evidence="3" key="1">
    <citation type="submission" date="2022-11" db="EMBL/GenBank/DDBJ databases">
        <title>Genome Resource of Sclerotinia nivalis Strain SnTB1, a Plant Pathogen Isolated from American Ginseng.</title>
        <authorList>
            <person name="Fan S."/>
        </authorList>
    </citation>
    <scope>NUCLEOTIDE SEQUENCE</scope>
    <source>
        <strain evidence="3">SnTB1</strain>
    </source>
</reference>
<organism evidence="3 4">
    <name type="scientific">Sclerotinia nivalis</name>
    <dbReference type="NCBI Taxonomy" id="352851"/>
    <lineage>
        <taxon>Eukaryota</taxon>
        <taxon>Fungi</taxon>
        <taxon>Dikarya</taxon>
        <taxon>Ascomycota</taxon>
        <taxon>Pezizomycotina</taxon>
        <taxon>Leotiomycetes</taxon>
        <taxon>Helotiales</taxon>
        <taxon>Sclerotiniaceae</taxon>
        <taxon>Sclerotinia</taxon>
    </lineage>
</organism>
<accession>A0A9X0AZD5</accession>
<feature type="transmembrane region" description="Helical" evidence="2">
    <location>
        <begin position="35"/>
        <end position="56"/>
    </location>
</feature>
<comment type="caution">
    <text evidence="3">The sequence shown here is derived from an EMBL/GenBank/DDBJ whole genome shotgun (WGS) entry which is preliminary data.</text>
</comment>
<evidence type="ECO:0000313" key="4">
    <source>
        <dbReference type="Proteomes" id="UP001152300"/>
    </source>
</evidence>